<dbReference type="Proteomes" id="UP001589645">
    <property type="component" value="Unassembled WGS sequence"/>
</dbReference>
<keyword evidence="5" id="KW-0808">Transferase</keyword>
<keyword evidence="9 10" id="KW-0472">Membrane</keyword>
<dbReference type="InterPro" id="IPR036890">
    <property type="entry name" value="HATPase_C_sf"/>
</dbReference>
<evidence type="ECO:0000256" key="4">
    <source>
        <dbReference type="ARBA" id="ARBA00022553"/>
    </source>
</evidence>
<proteinExistence type="predicted"/>
<evidence type="ECO:0000256" key="5">
    <source>
        <dbReference type="ARBA" id="ARBA00022679"/>
    </source>
</evidence>
<dbReference type="PROSITE" id="PS50109">
    <property type="entry name" value="HIS_KIN"/>
    <property type="match status" value="1"/>
</dbReference>
<dbReference type="EC" id="2.7.13.3" evidence="3"/>
<evidence type="ECO:0000256" key="3">
    <source>
        <dbReference type="ARBA" id="ARBA00012438"/>
    </source>
</evidence>
<evidence type="ECO:0000256" key="2">
    <source>
        <dbReference type="ARBA" id="ARBA00004370"/>
    </source>
</evidence>
<evidence type="ECO:0000256" key="1">
    <source>
        <dbReference type="ARBA" id="ARBA00000085"/>
    </source>
</evidence>
<evidence type="ECO:0000256" key="7">
    <source>
        <dbReference type="ARBA" id="ARBA00022777"/>
    </source>
</evidence>
<organism evidence="12 13">
    <name type="scientific">Vibrio olivae</name>
    <dbReference type="NCBI Taxonomy" id="1243002"/>
    <lineage>
        <taxon>Bacteria</taxon>
        <taxon>Pseudomonadati</taxon>
        <taxon>Pseudomonadota</taxon>
        <taxon>Gammaproteobacteria</taxon>
        <taxon>Vibrionales</taxon>
        <taxon>Vibrionaceae</taxon>
        <taxon>Vibrio</taxon>
    </lineage>
</organism>
<evidence type="ECO:0000313" key="12">
    <source>
        <dbReference type="EMBL" id="MFB9134356.1"/>
    </source>
</evidence>
<comment type="subcellular location">
    <subcellularLocation>
        <location evidence="2">Membrane</location>
    </subcellularLocation>
</comment>
<comment type="catalytic activity">
    <reaction evidence="1">
        <text>ATP + protein L-histidine = ADP + protein N-phospho-L-histidine.</text>
        <dbReference type="EC" id="2.7.13.3"/>
    </reaction>
</comment>
<keyword evidence="7" id="KW-0418">Kinase</keyword>
<evidence type="ECO:0000256" key="9">
    <source>
        <dbReference type="ARBA" id="ARBA00023136"/>
    </source>
</evidence>
<protein>
    <recommendedName>
        <fullName evidence="3">histidine kinase</fullName>
        <ecNumber evidence="3">2.7.13.3</ecNumber>
    </recommendedName>
</protein>
<keyword evidence="4" id="KW-0597">Phosphoprotein</keyword>
<accession>A0ABV5HJF8</accession>
<keyword evidence="12" id="KW-0547">Nucleotide-binding</keyword>
<name>A0ABV5HJF8_9VIBR</name>
<evidence type="ECO:0000256" key="6">
    <source>
        <dbReference type="ARBA" id="ARBA00022692"/>
    </source>
</evidence>
<keyword evidence="13" id="KW-1185">Reference proteome</keyword>
<dbReference type="Pfam" id="PF02518">
    <property type="entry name" value="HATPase_c"/>
    <property type="match status" value="1"/>
</dbReference>
<evidence type="ECO:0000256" key="10">
    <source>
        <dbReference type="SAM" id="Phobius"/>
    </source>
</evidence>
<dbReference type="PRINTS" id="PR00344">
    <property type="entry name" value="BCTRLSENSOR"/>
</dbReference>
<dbReference type="Gene3D" id="3.30.565.10">
    <property type="entry name" value="Histidine kinase-like ATPase, C-terminal domain"/>
    <property type="match status" value="1"/>
</dbReference>
<feature type="transmembrane region" description="Helical" evidence="10">
    <location>
        <begin position="20"/>
        <end position="42"/>
    </location>
</feature>
<feature type="domain" description="Histidine kinase" evidence="11">
    <location>
        <begin position="245"/>
        <end position="446"/>
    </location>
</feature>
<dbReference type="InterPro" id="IPR005467">
    <property type="entry name" value="His_kinase_dom"/>
</dbReference>
<dbReference type="RefSeq" id="WP_390190211.1">
    <property type="nucleotide sequence ID" value="NZ_JBHMEP010000001.1"/>
</dbReference>
<dbReference type="InterPro" id="IPR003594">
    <property type="entry name" value="HATPase_dom"/>
</dbReference>
<dbReference type="GO" id="GO:0005524">
    <property type="term" value="F:ATP binding"/>
    <property type="evidence" value="ECO:0007669"/>
    <property type="project" value="UniProtKB-KW"/>
</dbReference>
<sequence>MPTKVTRILTHLSLRNRLMLAALIWLSAMILAAGVVIPTQVYSYMVDETKSQLNIYMDELAANLETNNTGQLAMLSELSDPRFRRPYSGLYWSIEAGNHRLRSRSLWDRTIESQPLKNNLLGARNEPLIHIEKTLYLPEYREPVQVTIGIDEKPIRQSIAKLRGQLWVILGLLFIGLIVVMGVQVYWSLAPLRKLQKELVKLRAGEQNDLHQEYPQEIAPVISDLNALLFHYQELLDRARHHAGNLSHALKTPISVLRNEVAALDKQDQEKLQLPLQQIQQQIDYHLSRARMAGSKHILSVKSSPSLSVDTIGTAFDKLYSMRGVTLVNELDSETLVAVDENDLNEMLGNLLENSYKWAASLIRVHQQTSDSETVSIVIEDDGPGIPEPQRQQALKRGIRLDESTPGSGLGLNIVSEMAHSYRGNLILECAELGGVKAILTLQRHQPSHKRNKRASKTTKF</sequence>
<dbReference type="SMART" id="SM00387">
    <property type="entry name" value="HATPase_c"/>
    <property type="match status" value="1"/>
</dbReference>
<evidence type="ECO:0000256" key="8">
    <source>
        <dbReference type="ARBA" id="ARBA00022989"/>
    </source>
</evidence>
<dbReference type="Gene3D" id="1.10.287.130">
    <property type="match status" value="1"/>
</dbReference>
<dbReference type="InterPro" id="IPR050428">
    <property type="entry name" value="TCS_sensor_his_kinase"/>
</dbReference>
<dbReference type="SUPFAM" id="SSF55874">
    <property type="entry name" value="ATPase domain of HSP90 chaperone/DNA topoisomerase II/histidine kinase"/>
    <property type="match status" value="1"/>
</dbReference>
<keyword evidence="8 10" id="KW-1133">Transmembrane helix</keyword>
<feature type="transmembrane region" description="Helical" evidence="10">
    <location>
        <begin position="166"/>
        <end position="187"/>
    </location>
</feature>
<reference evidence="12 13" key="1">
    <citation type="submission" date="2024-09" db="EMBL/GenBank/DDBJ databases">
        <authorList>
            <person name="Sun Q."/>
            <person name="Mori K."/>
        </authorList>
    </citation>
    <scope>NUCLEOTIDE SEQUENCE [LARGE SCALE GENOMIC DNA]</scope>
    <source>
        <strain evidence="12 13">CECT 8064</strain>
    </source>
</reference>
<evidence type="ECO:0000313" key="13">
    <source>
        <dbReference type="Proteomes" id="UP001589645"/>
    </source>
</evidence>
<dbReference type="EMBL" id="JBHMEP010000001">
    <property type="protein sequence ID" value="MFB9134356.1"/>
    <property type="molecule type" value="Genomic_DNA"/>
</dbReference>
<keyword evidence="12" id="KW-0067">ATP-binding</keyword>
<dbReference type="PANTHER" id="PTHR45436">
    <property type="entry name" value="SENSOR HISTIDINE KINASE YKOH"/>
    <property type="match status" value="1"/>
</dbReference>
<comment type="caution">
    <text evidence="12">The sequence shown here is derived from an EMBL/GenBank/DDBJ whole genome shotgun (WGS) entry which is preliminary data.</text>
</comment>
<gene>
    <name evidence="12" type="ORF">ACFFUV_05140</name>
</gene>
<keyword evidence="6 10" id="KW-0812">Transmembrane</keyword>
<evidence type="ECO:0000259" key="11">
    <source>
        <dbReference type="PROSITE" id="PS50109"/>
    </source>
</evidence>
<dbReference type="InterPro" id="IPR004358">
    <property type="entry name" value="Sig_transdc_His_kin-like_C"/>
</dbReference>
<dbReference type="PANTHER" id="PTHR45436:SF5">
    <property type="entry name" value="SENSOR HISTIDINE KINASE TRCS"/>
    <property type="match status" value="1"/>
</dbReference>